<feature type="binding site" evidence="8">
    <location>
        <position position="223"/>
    </location>
    <ligand>
        <name>FMN</name>
        <dbReference type="ChEBI" id="CHEBI:58210"/>
    </ligand>
</feature>
<evidence type="ECO:0000256" key="1">
    <source>
        <dbReference type="ARBA" id="ARBA00001917"/>
    </source>
</evidence>
<dbReference type="AlphaFoldDB" id="L7LZW4"/>
<comment type="catalytic activity">
    <reaction evidence="5">
        <text>a (2S)-2-hydroxycarboxylate + O2 = a 2-oxocarboxylate + H2O2</text>
        <dbReference type="Rhea" id="RHEA:16789"/>
        <dbReference type="ChEBI" id="CHEBI:15379"/>
        <dbReference type="ChEBI" id="CHEBI:16240"/>
        <dbReference type="ChEBI" id="CHEBI:35179"/>
        <dbReference type="ChEBI" id="CHEBI:58123"/>
        <dbReference type="EC" id="1.1.3.15"/>
    </reaction>
    <physiologicalReaction direction="left-to-right" evidence="5">
        <dbReference type="Rhea" id="RHEA:16790"/>
    </physiologicalReaction>
</comment>
<feature type="binding site" evidence="8">
    <location>
        <begin position="144"/>
        <end position="146"/>
    </location>
    <ligand>
        <name>FMN</name>
        <dbReference type="ChEBI" id="CHEBI:58210"/>
    </ligand>
</feature>
<evidence type="ECO:0000256" key="2">
    <source>
        <dbReference type="ARBA" id="ARBA00013087"/>
    </source>
</evidence>
<comment type="cofactor">
    <cofactor evidence="1">
        <name>FMN</name>
        <dbReference type="ChEBI" id="CHEBI:58210"/>
    </cofactor>
</comment>
<feature type="binding site" evidence="8">
    <location>
        <position position="197"/>
    </location>
    <ligand>
        <name>glyoxylate</name>
        <dbReference type="ChEBI" id="CHEBI:36655"/>
    </ligand>
</feature>
<evidence type="ECO:0000256" key="5">
    <source>
        <dbReference type="ARBA" id="ARBA00029325"/>
    </source>
</evidence>
<dbReference type="PIRSF" id="PIRSF000138">
    <property type="entry name" value="Al-hdrx_acd_dh"/>
    <property type="match status" value="1"/>
</dbReference>
<dbReference type="GO" id="GO:0005777">
    <property type="term" value="C:peroxisome"/>
    <property type="evidence" value="ECO:0007669"/>
    <property type="project" value="UniProtKB-ARBA"/>
</dbReference>
<dbReference type="EC" id="1.1.3.15" evidence="2"/>
<feature type="binding site" evidence="8">
    <location>
        <position position="297"/>
    </location>
    <ligand>
        <name>FMN</name>
        <dbReference type="ChEBI" id="CHEBI:58210"/>
    </ligand>
</feature>
<feature type="binding site" evidence="8">
    <location>
        <position position="91"/>
    </location>
    <ligand>
        <name>glyoxylate</name>
        <dbReference type="ChEBI" id="CHEBI:36655"/>
    </ligand>
</feature>
<dbReference type="PROSITE" id="PS51349">
    <property type="entry name" value="FMN_HYDROXY_ACID_DH_2"/>
    <property type="match status" value="1"/>
</dbReference>
<evidence type="ECO:0000256" key="7">
    <source>
        <dbReference type="PIRSR" id="PIRSR000138-1"/>
    </source>
</evidence>
<comment type="similarity">
    <text evidence="4">Belongs to the FMN-dependent alpha-hydroxy acid dehydrogenase family.</text>
</comment>
<dbReference type="InterPro" id="IPR013785">
    <property type="entry name" value="Aldolase_TIM"/>
</dbReference>
<reference evidence="10" key="2">
    <citation type="journal article" date="2015" name="J. Proteomics">
        <title>Sexual differences in the sialomes of the zebra tick, Rhipicephalus pulchellus.</title>
        <authorList>
            <person name="Tan A.W."/>
            <person name="Francischetti I.M."/>
            <person name="Slovak M."/>
            <person name="Kini R.M."/>
            <person name="Ribeiro J.M."/>
        </authorList>
    </citation>
    <scope>NUCLEOTIDE SEQUENCE</scope>
    <source>
        <tissue evidence="10">Salivary gland</tissue>
    </source>
</reference>
<name>L7LZW4_RHIPC</name>
<reference evidence="10" key="1">
    <citation type="submission" date="2012-11" db="EMBL/GenBank/DDBJ databases">
        <authorList>
            <person name="Lucero-Rivera Y.E."/>
            <person name="Tovar-Ramirez D."/>
        </authorList>
    </citation>
    <scope>NUCLEOTIDE SEQUENCE</scope>
    <source>
        <tissue evidence="10">Salivary gland</tissue>
    </source>
</reference>
<evidence type="ECO:0000259" key="9">
    <source>
        <dbReference type="PROSITE" id="PS51349"/>
    </source>
</evidence>
<dbReference type="InterPro" id="IPR012133">
    <property type="entry name" value="Alpha-hydoxy_acid_DH_FMN"/>
</dbReference>
<feature type="active site" description="Proton acceptor" evidence="7">
    <location>
        <position position="321"/>
    </location>
</feature>
<dbReference type="Gene3D" id="3.20.20.70">
    <property type="entry name" value="Aldolase class I"/>
    <property type="match status" value="1"/>
</dbReference>
<evidence type="ECO:0000256" key="4">
    <source>
        <dbReference type="ARBA" id="ARBA00024042"/>
    </source>
</evidence>
<dbReference type="Pfam" id="PF01070">
    <property type="entry name" value="FMN_dh"/>
    <property type="match status" value="1"/>
</dbReference>
<dbReference type="EMBL" id="GACK01008640">
    <property type="protein sequence ID" value="JAA56394.1"/>
    <property type="molecule type" value="mRNA"/>
</dbReference>
<feature type="binding site" evidence="8">
    <location>
        <begin position="375"/>
        <end position="376"/>
    </location>
    <ligand>
        <name>FMN</name>
        <dbReference type="ChEBI" id="CHEBI:58210"/>
    </ligand>
</feature>
<proteinExistence type="evidence at transcript level"/>
<feature type="binding site" evidence="8">
    <location>
        <position position="321"/>
    </location>
    <ligand>
        <name>glyoxylate</name>
        <dbReference type="ChEBI" id="CHEBI:36655"/>
    </ligand>
</feature>
<dbReference type="InterPro" id="IPR037396">
    <property type="entry name" value="FMN_HAD"/>
</dbReference>
<organism evidence="10">
    <name type="scientific">Rhipicephalus pulchellus</name>
    <name type="common">Yellow backed tick</name>
    <name type="synonym">Dermacentor pulchellus</name>
    <dbReference type="NCBI Taxonomy" id="72859"/>
    <lineage>
        <taxon>Eukaryota</taxon>
        <taxon>Metazoa</taxon>
        <taxon>Ecdysozoa</taxon>
        <taxon>Arthropoda</taxon>
        <taxon>Chelicerata</taxon>
        <taxon>Arachnida</taxon>
        <taxon>Acari</taxon>
        <taxon>Parasitiformes</taxon>
        <taxon>Ixodida</taxon>
        <taxon>Ixodoidea</taxon>
        <taxon>Ixodidae</taxon>
        <taxon>Rhipicephalinae</taxon>
        <taxon>Rhipicephalus</taxon>
        <taxon>Rhipicephalus</taxon>
    </lineage>
</organism>
<feature type="binding site" evidence="8">
    <location>
        <position position="195"/>
    </location>
    <ligand>
        <name>FMN</name>
        <dbReference type="ChEBI" id="CHEBI:58210"/>
    </ligand>
</feature>
<evidence type="ECO:0000256" key="3">
    <source>
        <dbReference type="ARBA" id="ARBA00023002"/>
    </source>
</evidence>
<evidence type="ECO:0000256" key="8">
    <source>
        <dbReference type="PIRSR" id="PIRSR000138-2"/>
    </source>
</evidence>
<keyword evidence="8" id="KW-0288">FMN</keyword>
<comment type="catalytic activity">
    <reaction evidence="6">
        <text>2-hydroxyoctanoate + O2 = 2-oxooctanoate + H2O2</text>
        <dbReference type="Rhea" id="RHEA:67940"/>
        <dbReference type="ChEBI" id="CHEBI:15379"/>
        <dbReference type="ChEBI" id="CHEBI:16240"/>
        <dbReference type="ChEBI" id="CHEBI:133514"/>
        <dbReference type="ChEBI" id="CHEBI:176689"/>
    </reaction>
    <physiologicalReaction direction="left-to-right" evidence="6">
        <dbReference type="Rhea" id="RHEA:67941"/>
    </physiologicalReaction>
</comment>
<dbReference type="InterPro" id="IPR000262">
    <property type="entry name" value="FMN-dep_DH"/>
</dbReference>
<keyword evidence="8" id="KW-0285">Flavoprotein</keyword>
<feature type="binding site" evidence="8">
    <location>
        <begin position="352"/>
        <end position="356"/>
    </location>
    <ligand>
        <name>FMN</name>
        <dbReference type="ChEBI" id="CHEBI:58210"/>
    </ligand>
</feature>
<sequence length="430" mass="46575">MTRSTDGSSILEYCEHRGNGTVVRIETMSKTRTRGASCITPWYLTILCFQVQLILNIICALPLGEPEGVVTTIADVQRIAEAKLDNMIKGYIGSGAGEEQTLRENMNAFKRLRFRPRILVDVSKPNTNTTILGETIAFPIGFSPSAAHRIADNEGEKATAQAAQEAGTLMILSAMSSTTLEDVRASAPGLVLWQQLYIFRNRSLTESLVRRAEEQGFSAIVLTVDSPVAAQTSIVTKSQFRLPENVSLANLEASFPGHSFNFDPSSGDYLGNYHTATVTWDDVAWLRGITRLPIVAKGILTSEAAIAAVDHGAAAIIVSNHGGRILDGTPATIEALPEIVAAVGNRTEVYMDGGIRFGSDVAKALSVGARAVFVGRPALWGLAYNGKKGVQKVLSILQDEFVQTMQLLGCPNSNYLNHDYVVREEHYGKF</sequence>
<dbReference type="PANTHER" id="PTHR10578">
    <property type="entry name" value="S -2-HYDROXY-ACID OXIDASE-RELATED"/>
    <property type="match status" value="1"/>
</dbReference>
<feature type="binding site" evidence="8">
    <location>
        <position position="324"/>
    </location>
    <ligand>
        <name>glyoxylate</name>
        <dbReference type="ChEBI" id="CHEBI:36655"/>
    </ligand>
</feature>
<dbReference type="PANTHER" id="PTHR10578:SF146">
    <property type="entry name" value="OXIDASE, PUTATIVE-RELATED"/>
    <property type="match status" value="1"/>
</dbReference>
<dbReference type="GO" id="GO:0003973">
    <property type="term" value="F:(S)-2-hydroxy-acid oxidase activity"/>
    <property type="evidence" value="ECO:0007669"/>
    <property type="project" value="UniProtKB-EC"/>
</dbReference>
<dbReference type="FunFam" id="3.20.20.70:FF:000056">
    <property type="entry name" value="hydroxyacid oxidase 2"/>
    <property type="match status" value="1"/>
</dbReference>
<accession>L7LZW4</accession>
<dbReference type="GO" id="GO:0010181">
    <property type="term" value="F:FMN binding"/>
    <property type="evidence" value="ECO:0007669"/>
    <property type="project" value="InterPro"/>
</dbReference>
<feature type="binding site" evidence="8">
    <location>
        <position position="173"/>
    </location>
    <ligand>
        <name>FMN</name>
        <dbReference type="ChEBI" id="CHEBI:58210"/>
    </ligand>
</feature>
<protein>
    <recommendedName>
        <fullName evidence="2">(S)-2-hydroxy-acid oxidase</fullName>
        <ecNumber evidence="2">1.1.3.15</ecNumber>
    </recommendedName>
</protein>
<feature type="binding site" evidence="8">
    <location>
        <position position="319"/>
    </location>
    <ligand>
        <name>FMN</name>
        <dbReference type="ChEBI" id="CHEBI:58210"/>
    </ligand>
</feature>
<feature type="domain" description="FMN hydroxy acid dehydrogenase" evidence="9">
    <location>
        <begin position="65"/>
        <end position="426"/>
    </location>
</feature>
<keyword evidence="3" id="KW-0560">Oxidoreductase</keyword>
<dbReference type="SUPFAM" id="SSF51395">
    <property type="entry name" value="FMN-linked oxidoreductases"/>
    <property type="match status" value="1"/>
</dbReference>
<dbReference type="CDD" id="cd02809">
    <property type="entry name" value="alpha_hydroxyacid_oxid_FMN"/>
    <property type="match status" value="1"/>
</dbReference>
<evidence type="ECO:0000256" key="6">
    <source>
        <dbReference type="ARBA" id="ARBA00029327"/>
    </source>
</evidence>
<evidence type="ECO:0000313" key="10">
    <source>
        <dbReference type="EMBL" id="JAA56394.1"/>
    </source>
</evidence>